<dbReference type="PRINTS" id="PR00455">
    <property type="entry name" value="HTHTETR"/>
</dbReference>
<gene>
    <name evidence="6" type="ORF">E1757_04295</name>
</gene>
<organism evidence="6 7">
    <name type="scientific">Paenibacillus piri</name>
    <dbReference type="NCBI Taxonomy" id="2547395"/>
    <lineage>
        <taxon>Bacteria</taxon>
        <taxon>Bacillati</taxon>
        <taxon>Bacillota</taxon>
        <taxon>Bacilli</taxon>
        <taxon>Bacillales</taxon>
        <taxon>Paenibacillaceae</taxon>
        <taxon>Paenibacillus</taxon>
    </lineage>
</organism>
<dbReference type="OrthoDB" id="9814200at2"/>
<dbReference type="PANTHER" id="PTHR47506">
    <property type="entry name" value="TRANSCRIPTIONAL REGULATORY PROTEIN"/>
    <property type="match status" value="1"/>
</dbReference>
<evidence type="ECO:0000256" key="4">
    <source>
        <dbReference type="PROSITE-ProRule" id="PRU00335"/>
    </source>
</evidence>
<name>A0A4R5L0G7_9BACL</name>
<keyword evidence="7" id="KW-1185">Reference proteome</keyword>
<dbReference type="Pfam" id="PF21351">
    <property type="entry name" value="TetR_C_41"/>
    <property type="match status" value="1"/>
</dbReference>
<feature type="domain" description="HTH tetR-type" evidence="5">
    <location>
        <begin position="9"/>
        <end position="69"/>
    </location>
</feature>
<dbReference type="InterPro" id="IPR049484">
    <property type="entry name" value="Rv0078-like_C"/>
</dbReference>
<dbReference type="Pfam" id="PF00440">
    <property type="entry name" value="TetR_N"/>
    <property type="match status" value="1"/>
</dbReference>
<comment type="caution">
    <text evidence="6">The sequence shown here is derived from an EMBL/GenBank/DDBJ whole genome shotgun (WGS) entry which is preliminary data.</text>
</comment>
<dbReference type="RefSeq" id="WP_133225551.1">
    <property type="nucleotide sequence ID" value="NZ_SMRT01000001.1"/>
</dbReference>
<dbReference type="AlphaFoldDB" id="A0A4R5L0G7"/>
<evidence type="ECO:0000313" key="7">
    <source>
        <dbReference type="Proteomes" id="UP000295636"/>
    </source>
</evidence>
<evidence type="ECO:0000313" key="6">
    <source>
        <dbReference type="EMBL" id="TDG00841.1"/>
    </source>
</evidence>
<reference evidence="6 7" key="1">
    <citation type="submission" date="2019-03" db="EMBL/GenBank/DDBJ databases">
        <title>This is whole genome sequence of Paenibacillus sp MS74 strain.</title>
        <authorList>
            <person name="Trinh H.N."/>
        </authorList>
    </citation>
    <scope>NUCLEOTIDE SEQUENCE [LARGE SCALE GENOMIC DNA]</scope>
    <source>
        <strain evidence="6 7">MS74</strain>
    </source>
</reference>
<keyword evidence="2 4" id="KW-0238">DNA-binding</keyword>
<evidence type="ECO:0000256" key="1">
    <source>
        <dbReference type="ARBA" id="ARBA00023015"/>
    </source>
</evidence>
<keyword evidence="3" id="KW-0804">Transcription</keyword>
<dbReference type="InterPro" id="IPR001647">
    <property type="entry name" value="HTH_TetR"/>
</dbReference>
<dbReference type="Gene3D" id="1.10.357.10">
    <property type="entry name" value="Tetracycline Repressor, domain 2"/>
    <property type="match status" value="1"/>
</dbReference>
<dbReference type="PANTHER" id="PTHR47506:SF6">
    <property type="entry name" value="HTH-TYPE TRANSCRIPTIONAL REPRESSOR NEMR"/>
    <property type="match status" value="1"/>
</dbReference>
<dbReference type="Proteomes" id="UP000295636">
    <property type="component" value="Unassembled WGS sequence"/>
</dbReference>
<feature type="DNA-binding region" description="H-T-H motif" evidence="4">
    <location>
        <begin position="32"/>
        <end position="51"/>
    </location>
</feature>
<dbReference type="EMBL" id="SMRT01000001">
    <property type="protein sequence ID" value="TDG00841.1"/>
    <property type="molecule type" value="Genomic_DNA"/>
</dbReference>
<dbReference type="PROSITE" id="PS50977">
    <property type="entry name" value="HTH_TETR_2"/>
    <property type="match status" value="1"/>
</dbReference>
<accession>A0A4R5L0G7</accession>
<evidence type="ECO:0000256" key="3">
    <source>
        <dbReference type="ARBA" id="ARBA00023163"/>
    </source>
</evidence>
<protein>
    <submittedName>
        <fullName evidence="6">TetR/AcrR family transcriptional regulator</fullName>
    </submittedName>
</protein>
<evidence type="ECO:0000259" key="5">
    <source>
        <dbReference type="PROSITE" id="PS50977"/>
    </source>
</evidence>
<keyword evidence="1" id="KW-0805">Transcription regulation</keyword>
<dbReference type="GO" id="GO:0003677">
    <property type="term" value="F:DNA binding"/>
    <property type="evidence" value="ECO:0007669"/>
    <property type="project" value="UniProtKB-UniRule"/>
</dbReference>
<dbReference type="SUPFAM" id="SSF46689">
    <property type="entry name" value="Homeodomain-like"/>
    <property type="match status" value="1"/>
</dbReference>
<sequence>MRRKKEDTNETIRKLIDVARNYFTAQGYADTALEDIVHEAKLTRGAVYHHFGSKRGIFQAVLESVQKEVGERVEAEASRSDDAWEQLLLGCRAFVAAAVEPRNKRILLIDGPAVLGWEAWRMMDEQNSMRHLREQLHMMQRQGYVKPVSVDALTHLLSGALNEAVLWMAQLPDEKQSLEEIMPVISLLLEGFKLPRMTI</sequence>
<dbReference type="InterPro" id="IPR009057">
    <property type="entry name" value="Homeodomain-like_sf"/>
</dbReference>
<evidence type="ECO:0000256" key="2">
    <source>
        <dbReference type="ARBA" id="ARBA00023125"/>
    </source>
</evidence>
<proteinExistence type="predicted"/>